<proteinExistence type="predicted"/>
<protein>
    <submittedName>
        <fullName evidence="1">Uncharacterized protein</fullName>
    </submittedName>
</protein>
<sequence length="38" mass="4306">MSFQLMTALLMRMLDPDLPRDERGDVPGWVMVTIVTVA</sequence>
<dbReference type="EMBL" id="JAUSQM010000001">
    <property type="protein sequence ID" value="MDP9820434.1"/>
    <property type="molecule type" value="Genomic_DNA"/>
</dbReference>
<dbReference type="Proteomes" id="UP001240447">
    <property type="component" value="Unassembled WGS sequence"/>
</dbReference>
<reference evidence="1 2" key="1">
    <citation type="submission" date="2023-07" db="EMBL/GenBank/DDBJ databases">
        <title>Sequencing the genomes of 1000 actinobacteria strains.</title>
        <authorList>
            <person name="Klenk H.-P."/>
        </authorList>
    </citation>
    <scope>NUCLEOTIDE SEQUENCE [LARGE SCALE GENOMIC DNA]</scope>
    <source>
        <strain evidence="1 2">GD13</strain>
    </source>
</reference>
<accession>A0ABT9NJ60</accession>
<comment type="caution">
    <text evidence="1">The sequence shown here is derived from an EMBL/GenBank/DDBJ whole genome shotgun (WGS) entry which is preliminary data.</text>
</comment>
<organism evidence="1 2">
    <name type="scientific">Nocardioides massiliensis</name>
    <dbReference type="NCBI Taxonomy" id="1325935"/>
    <lineage>
        <taxon>Bacteria</taxon>
        <taxon>Bacillati</taxon>
        <taxon>Actinomycetota</taxon>
        <taxon>Actinomycetes</taxon>
        <taxon>Propionibacteriales</taxon>
        <taxon>Nocardioidaceae</taxon>
        <taxon>Nocardioides</taxon>
    </lineage>
</organism>
<keyword evidence="2" id="KW-1185">Reference proteome</keyword>
<name>A0ABT9NJ60_9ACTN</name>
<evidence type="ECO:0000313" key="1">
    <source>
        <dbReference type="EMBL" id="MDP9820434.1"/>
    </source>
</evidence>
<gene>
    <name evidence="1" type="ORF">J2S59_000243</name>
</gene>
<evidence type="ECO:0000313" key="2">
    <source>
        <dbReference type="Proteomes" id="UP001240447"/>
    </source>
</evidence>